<evidence type="ECO:0000256" key="2">
    <source>
        <dbReference type="ARBA" id="ARBA00010879"/>
    </source>
</evidence>
<dbReference type="PROSITE" id="PS50878">
    <property type="entry name" value="RT_POL"/>
    <property type="match status" value="1"/>
</dbReference>
<evidence type="ECO:0000259" key="13">
    <source>
        <dbReference type="PROSITE" id="PS50234"/>
    </source>
</evidence>
<dbReference type="InterPro" id="IPR012337">
    <property type="entry name" value="RNaseH-like_sf"/>
</dbReference>
<dbReference type="CDD" id="cd01647">
    <property type="entry name" value="RT_LTR"/>
    <property type="match status" value="1"/>
</dbReference>
<dbReference type="EMBL" id="OZ035834">
    <property type="protein sequence ID" value="CAL1574665.1"/>
    <property type="molecule type" value="Genomic_DNA"/>
</dbReference>
<feature type="compositionally biased region" description="Low complexity" evidence="11">
    <location>
        <begin position="584"/>
        <end position="629"/>
    </location>
</feature>
<dbReference type="SUPFAM" id="SSF53300">
    <property type="entry name" value="vWA-like"/>
    <property type="match status" value="1"/>
</dbReference>
<dbReference type="SUPFAM" id="SSF53098">
    <property type="entry name" value="Ribonuclease H-like"/>
    <property type="match status" value="1"/>
</dbReference>
<dbReference type="InterPro" id="IPR001584">
    <property type="entry name" value="Integrase_cat-core"/>
</dbReference>
<gene>
    <name evidence="16" type="ORF">KC01_LOCUS6368</name>
</gene>
<dbReference type="Proteomes" id="UP001497482">
    <property type="component" value="Chromosome 12"/>
</dbReference>
<feature type="domain" description="EGF-like" evidence="12">
    <location>
        <begin position="1130"/>
        <end position="1169"/>
    </location>
</feature>
<keyword evidence="6" id="KW-0732">Signal</keyword>
<evidence type="ECO:0000259" key="12">
    <source>
        <dbReference type="PROSITE" id="PS50026"/>
    </source>
</evidence>
<evidence type="ECO:0000256" key="9">
    <source>
        <dbReference type="ARBA" id="ARBA00023180"/>
    </source>
</evidence>
<proteinExistence type="inferred from homology"/>
<feature type="domain" description="EGF-like" evidence="12">
    <location>
        <begin position="1078"/>
        <end position="1117"/>
    </location>
</feature>
<organism evidence="16 17">
    <name type="scientific">Knipowitschia caucasica</name>
    <name type="common">Caucasian dwarf goby</name>
    <name type="synonym">Pomatoschistus caucasicus</name>
    <dbReference type="NCBI Taxonomy" id="637954"/>
    <lineage>
        <taxon>Eukaryota</taxon>
        <taxon>Metazoa</taxon>
        <taxon>Chordata</taxon>
        <taxon>Craniata</taxon>
        <taxon>Vertebrata</taxon>
        <taxon>Euteleostomi</taxon>
        <taxon>Actinopterygii</taxon>
        <taxon>Neopterygii</taxon>
        <taxon>Teleostei</taxon>
        <taxon>Neoteleostei</taxon>
        <taxon>Acanthomorphata</taxon>
        <taxon>Gobiaria</taxon>
        <taxon>Gobiiformes</taxon>
        <taxon>Gobioidei</taxon>
        <taxon>Gobiidae</taxon>
        <taxon>Gobiinae</taxon>
        <taxon>Knipowitschia</taxon>
    </lineage>
</organism>
<comment type="subcellular location">
    <subcellularLocation>
        <location evidence="1">Secreted</location>
    </subcellularLocation>
</comment>
<keyword evidence="4" id="KW-0964">Secreted</keyword>
<dbReference type="InterPro" id="IPR000477">
    <property type="entry name" value="RT_dom"/>
</dbReference>
<dbReference type="SUPFAM" id="SSF56672">
    <property type="entry name" value="DNA/RNA polymerases"/>
    <property type="match status" value="1"/>
</dbReference>
<dbReference type="GO" id="GO:0004523">
    <property type="term" value="F:RNA-DNA hybrid ribonuclease activity"/>
    <property type="evidence" value="ECO:0007669"/>
    <property type="project" value="UniProtKB-EC"/>
</dbReference>
<feature type="disulfide bond" evidence="10">
    <location>
        <begin position="1082"/>
        <end position="1092"/>
    </location>
</feature>
<dbReference type="GO" id="GO:0003676">
    <property type="term" value="F:nucleic acid binding"/>
    <property type="evidence" value="ECO:0007669"/>
    <property type="project" value="InterPro"/>
</dbReference>
<evidence type="ECO:0000256" key="6">
    <source>
        <dbReference type="ARBA" id="ARBA00022729"/>
    </source>
</evidence>
<dbReference type="FunFam" id="2.10.25.10:FF:000871">
    <property type="entry name" value="Matrilin 3"/>
    <property type="match status" value="2"/>
</dbReference>
<dbReference type="PROSITE" id="PS50234">
    <property type="entry name" value="VWFA"/>
    <property type="match status" value="1"/>
</dbReference>
<dbReference type="InterPro" id="IPR000152">
    <property type="entry name" value="EGF-type_Asp/Asn_hydroxyl_site"/>
</dbReference>
<evidence type="ECO:0000256" key="5">
    <source>
        <dbReference type="ARBA" id="ARBA00022536"/>
    </source>
</evidence>
<keyword evidence="9" id="KW-0325">Glycoprotein</keyword>
<dbReference type="PROSITE" id="PS01186">
    <property type="entry name" value="EGF_2"/>
    <property type="match status" value="2"/>
</dbReference>
<feature type="region of interest" description="Disordered" evidence="11">
    <location>
        <begin position="364"/>
        <end position="429"/>
    </location>
</feature>
<dbReference type="Pfam" id="PF07645">
    <property type="entry name" value="EGF_CA"/>
    <property type="match status" value="1"/>
</dbReference>
<dbReference type="GO" id="GO:0005576">
    <property type="term" value="C:extracellular region"/>
    <property type="evidence" value="ECO:0007669"/>
    <property type="project" value="UniProtKB-SubCell"/>
</dbReference>
<dbReference type="PROSITE" id="PS50026">
    <property type="entry name" value="EGF_3"/>
    <property type="match status" value="2"/>
</dbReference>
<feature type="compositionally biased region" description="Low complexity" evidence="11">
    <location>
        <begin position="685"/>
        <end position="766"/>
    </location>
</feature>
<dbReference type="InterPro" id="IPR036465">
    <property type="entry name" value="vWFA_dom_sf"/>
</dbReference>
<protein>
    <recommendedName>
        <fullName evidence="3">ribonuclease H</fullName>
        <ecNumber evidence="3">3.1.26.4</ecNumber>
    </recommendedName>
</protein>
<evidence type="ECO:0000256" key="1">
    <source>
        <dbReference type="ARBA" id="ARBA00004613"/>
    </source>
</evidence>
<dbReference type="EC" id="3.1.26.4" evidence="3"/>
<dbReference type="InterPro" id="IPR009030">
    <property type="entry name" value="Growth_fac_rcpt_cys_sf"/>
</dbReference>
<sequence length="1184" mass="127893">MKEKVDKELERLEKDGVISPVKHSEWAAPVVPVTKKDGGLRLCGDYKVTVNLATNTETYPLPRIEEVLAALCGGKIFSKIDLAAAYQQVLLDDESKKIMENVMRDLNVLVYLDDLLVMGRDEAEHLLNLDRVLQRLQENGLRVKKSKCDFGKTQIEYLGHMLDGKGVYPSKDKVRAVHDAPTPTNIKELRAFLGLVNYYGRFLPQQKQIVTDNATTFMSEEFQLFMKRNGILHTTGAPRHPATNGLAERYVATFKAGMKKLDGEDLNVEDKVSHFLLRYRRTPNSATGESPADLHLKRHVRLRLDFLRPNIAMRVRRRQYQQKEEHDSRATERQFDVDDPVYLRNTAGDKPKWIPGVVTQQTGPVSYRVQGETTDQVYRRHGDQLRPRYPQEVSDPEPLGATQSADQESNLAGPVSTAPAPQPFTEESERRRAFFAATAPRPDSSQDEESVTDWAPLDLPPVPAEWGDCEDGEVSEVGSLLTLDEVVSNPEPDRFPLDHMPGLYSTAAAIMDAPLPPQPNQRVEDFTSGYATTRGRRRAQPTLCPRMDPIVHYATLLSHPFICSAWDRKGFVGSVGYTASADTATASTDTASTDTASTDTDTASKDTASTDTATASTDTASTDTASTDTASKDTDTASKDTASTDTASTDTASTDTASTDTDTASTASASTDTASTDTASKDTDIASTASASTATSTDTDTATASTDTASTASASTDTGTATASTDTASTDTASTASASTDTGTATASTDTASTDTASTDTATDTDTATATAATSTASVMALLLRSLCVLTLLAFSSAQRAPQQRQIHTIRPGASGRPDRLDPRSAEPPETKTFQRTHEEQRTPRRTQQGARLGNHLTLGRSTNKVTSNCRNRPIDLVFVIDSSRSVRPSDFEKAKQFLQDMVETMEIGSDSTRVGLVNYASTVKIEFLLKTYSDKTALKTALSRVEPLASGTMTGKAIKTTMDQAFTAEAGARMSSKDIAKIAIIVTDGHPQDSVEEVSAAARASGIEIFAVGVGRADLTSLRLMASPPHDDHVFYSETYGVIEKLMSKFSETLCGKNDEGSADGSMVGETDEFGLGVDPCGGGHDCQHVCVNNGSSFSCKCRSGFVLNPDKKTCSHQKTCSREALGSLGNACANGHDCQHICVNNESSYTCTCWPGYVLNVDQKTCSLPKSGVSTRPMFLFL</sequence>
<dbReference type="InterPro" id="IPR036397">
    <property type="entry name" value="RNaseH_sf"/>
</dbReference>
<dbReference type="Gene3D" id="3.10.10.10">
    <property type="entry name" value="HIV Type 1 Reverse Transcriptase, subunit A, domain 1"/>
    <property type="match status" value="1"/>
</dbReference>
<dbReference type="PRINTS" id="PR00453">
    <property type="entry name" value="VWFADOMAIN"/>
</dbReference>
<feature type="compositionally biased region" description="Basic and acidic residues" evidence="11">
    <location>
        <begin position="377"/>
        <end position="386"/>
    </location>
</feature>
<evidence type="ECO:0000256" key="3">
    <source>
        <dbReference type="ARBA" id="ARBA00012180"/>
    </source>
</evidence>
<dbReference type="InterPro" id="IPR002035">
    <property type="entry name" value="VWF_A"/>
</dbReference>
<keyword evidence="7" id="KW-0677">Repeat</keyword>
<dbReference type="AlphaFoldDB" id="A0AAV2JG06"/>
<dbReference type="InterPro" id="IPR001881">
    <property type="entry name" value="EGF-like_Ca-bd_dom"/>
</dbReference>
<evidence type="ECO:0000259" key="14">
    <source>
        <dbReference type="PROSITE" id="PS50878"/>
    </source>
</evidence>
<dbReference type="PANTHER" id="PTHR37984:SF13">
    <property type="entry name" value="RIBONUCLEASE H"/>
    <property type="match status" value="1"/>
</dbReference>
<reference evidence="16 17" key="1">
    <citation type="submission" date="2024-04" db="EMBL/GenBank/DDBJ databases">
        <authorList>
            <person name="Waldvogel A.-M."/>
            <person name="Schoenle A."/>
        </authorList>
    </citation>
    <scope>NUCLEOTIDE SEQUENCE [LARGE SCALE GENOMIC DNA]</scope>
</reference>
<evidence type="ECO:0000256" key="4">
    <source>
        <dbReference type="ARBA" id="ARBA00022525"/>
    </source>
</evidence>
<dbReference type="InterPro" id="IPR043502">
    <property type="entry name" value="DNA/RNA_pol_sf"/>
</dbReference>
<comment type="caution">
    <text evidence="10">Lacks conserved residue(s) required for the propagation of feature annotation.</text>
</comment>
<dbReference type="GO" id="GO:0015074">
    <property type="term" value="P:DNA integration"/>
    <property type="evidence" value="ECO:0007669"/>
    <property type="project" value="InterPro"/>
</dbReference>
<dbReference type="SMART" id="SM00327">
    <property type="entry name" value="VWA"/>
    <property type="match status" value="1"/>
</dbReference>
<evidence type="ECO:0000256" key="8">
    <source>
        <dbReference type="ARBA" id="ARBA00023157"/>
    </source>
</evidence>
<dbReference type="FunFam" id="3.40.50.410:FF:000004">
    <property type="entry name" value="collagen alpha-6(VI) chain"/>
    <property type="match status" value="1"/>
</dbReference>
<feature type="domain" description="Integrase catalytic" evidence="15">
    <location>
        <begin position="134"/>
        <end position="299"/>
    </location>
</feature>
<dbReference type="Pfam" id="PF00078">
    <property type="entry name" value="RVT_1"/>
    <property type="match status" value="1"/>
</dbReference>
<dbReference type="CDD" id="cd00053">
    <property type="entry name" value="EGF"/>
    <property type="match status" value="1"/>
</dbReference>
<keyword evidence="17" id="KW-1185">Reference proteome</keyword>
<feature type="region of interest" description="Disordered" evidence="11">
    <location>
        <begin position="798"/>
        <end position="855"/>
    </location>
</feature>
<keyword evidence="8 10" id="KW-1015">Disulfide bond</keyword>
<dbReference type="FunFam" id="3.30.70.270:FF:000003">
    <property type="entry name" value="Transposon Ty3-G Gag-Pol polyprotein"/>
    <property type="match status" value="1"/>
</dbReference>
<dbReference type="PROSITE" id="PS00010">
    <property type="entry name" value="ASX_HYDROXYL"/>
    <property type="match status" value="2"/>
</dbReference>
<dbReference type="InterPro" id="IPR049883">
    <property type="entry name" value="NOTCH1_EGF-like"/>
</dbReference>
<dbReference type="Pfam" id="PF00092">
    <property type="entry name" value="VWA"/>
    <property type="match status" value="1"/>
</dbReference>
<dbReference type="Gene3D" id="2.10.25.10">
    <property type="entry name" value="Laminin"/>
    <property type="match status" value="2"/>
</dbReference>
<dbReference type="PROSITE" id="PS50994">
    <property type="entry name" value="INTEGRASE"/>
    <property type="match status" value="1"/>
</dbReference>
<evidence type="ECO:0000256" key="11">
    <source>
        <dbReference type="SAM" id="MobiDB-lite"/>
    </source>
</evidence>
<feature type="domain" description="Reverse transcriptase" evidence="14">
    <location>
        <begin position="1"/>
        <end position="162"/>
    </location>
</feature>
<evidence type="ECO:0000313" key="17">
    <source>
        <dbReference type="Proteomes" id="UP001497482"/>
    </source>
</evidence>
<dbReference type="SMART" id="SM00179">
    <property type="entry name" value="EGF_CA"/>
    <property type="match status" value="2"/>
</dbReference>
<dbReference type="InterPro" id="IPR026823">
    <property type="entry name" value="cEGF"/>
</dbReference>
<feature type="compositionally biased region" description="Basic and acidic residues" evidence="11">
    <location>
        <begin position="817"/>
        <end position="830"/>
    </location>
</feature>
<accession>A0AAV2JG06</accession>
<dbReference type="SMART" id="SM00181">
    <property type="entry name" value="EGF"/>
    <property type="match status" value="2"/>
</dbReference>
<keyword evidence="5 10" id="KW-0245">EGF-like domain</keyword>
<dbReference type="Gene3D" id="3.40.50.410">
    <property type="entry name" value="von Willebrand factor, type A domain"/>
    <property type="match status" value="1"/>
</dbReference>
<dbReference type="Gene3D" id="3.30.70.270">
    <property type="match status" value="2"/>
</dbReference>
<dbReference type="PANTHER" id="PTHR37984">
    <property type="entry name" value="PROTEIN CBG26694"/>
    <property type="match status" value="1"/>
</dbReference>
<name>A0AAV2JG06_KNICA</name>
<dbReference type="Gene3D" id="3.30.420.10">
    <property type="entry name" value="Ribonuclease H-like superfamily/Ribonuclease H"/>
    <property type="match status" value="1"/>
</dbReference>
<dbReference type="InterPro" id="IPR043128">
    <property type="entry name" value="Rev_trsase/Diguanyl_cyclase"/>
</dbReference>
<feature type="disulfide bond" evidence="10">
    <location>
        <begin position="1134"/>
        <end position="1144"/>
    </location>
</feature>
<dbReference type="Pfam" id="PF12662">
    <property type="entry name" value="cEGF"/>
    <property type="match status" value="1"/>
</dbReference>
<evidence type="ECO:0000256" key="7">
    <source>
        <dbReference type="ARBA" id="ARBA00022737"/>
    </source>
</evidence>
<dbReference type="SUPFAM" id="SSF57184">
    <property type="entry name" value="Growth factor receptor domain"/>
    <property type="match status" value="1"/>
</dbReference>
<dbReference type="InterPro" id="IPR000742">
    <property type="entry name" value="EGF"/>
</dbReference>
<evidence type="ECO:0000256" key="10">
    <source>
        <dbReference type="PROSITE-ProRule" id="PRU00076"/>
    </source>
</evidence>
<feature type="domain" description="VWFA" evidence="13">
    <location>
        <begin position="876"/>
        <end position="1051"/>
    </location>
</feature>
<evidence type="ECO:0000259" key="15">
    <source>
        <dbReference type="PROSITE" id="PS50994"/>
    </source>
</evidence>
<dbReference type="GO" id="GO:0005509">
    <property type="term" value="F:calcium ion binding"/>
    <property type="evidence" value="ECO:0007669"/>
    <property type="project" value="InterPro"/>
</dbReference>
<evidence type="ECO:0000313" key="16">
    <source>
        <dbReference type="EMBL" id="CAL1574665.1"/>
    </source>
</evidence>
<dbReference type="InterPro" id="IPR050951">
    <property type="entry name" value="Retrovirus_Pol_polyprotein"/>
</dbReference>
<feature type="compositionally biased region" description="Polar residues" evidence="11">
    <location>
        <begin position="401"/>
        <end position="410"/>
    </location>
</feature>
<feature type="region of interest" description="Disordered" evidence="11">
    <location>
        <begin position="584"/>
        <end position="766"/>
    </location>
</feature>
<comment type="similarity">
    <text evidence="2">Belongs to the beta type-B retroviral polymerase family. HERV class-II K(HML-2) pol subfamily.</text>
</comment>
<feature type="compositionally biased region" description="Low complexity" evidence="11">
    <location>
        <begin position="639"/>
        <end position="678"/>
    </location>
</feature>
<feature type="compositionally biased region" description="Polar residues" evidence="11">
    <location>
        <begin position="798"/>
        <end position="807"/>
    </location>
</feature>